<comment type="caution">
    <text evidence="3">The sequence shown here is derived from an EMBL/GenBank/DDBJ whole genome shotgun (WGS) entry which is preliminary data.</text>
</comment>
<dbReference type="InterPro" id="IPR037066">
    <property type="entry name" value="Plug_dom_sf"/>
</dbReference>
<keyword evidence="2" id="KW-0732">Signal</keyword>
<keyword evidence="1" id="KW-1134">Transmembrane beta strand</keyword>
<evidence type="ECO:0000256" key="2">
    <source>
        <dbReference type="SAM" id="SignalP"/>
    </source>
</evidence>
<evidence type="ECO:0000313" key="3">
    <source>
        <dbReference type="EMBL" id="MFD2200047.1"/>
    </source>
</evidence>
<gene>
    <name evidence="3" type="ORF">ACFSKV_00615</name>
</gene>
<dbReference type="InterPro" id="IPR039426">
    <property type="entry name" value="TonB-dep_rcpt-like"/>
</dbReference>
<evidence type="ECO:0000313" key="4">
    <source>
        <dbReference type="Proteomes" id="UP001597414"/>
    </source>
</evidence>
<keyword evidence="1" id="KW-0472">Membrane</keyword>
<feature type="chain" id="PRO_5047344760" description="TonB-dependent receptor plug domain-containing protein" evidence="2">
    <location>
        <begin position="19"/>
        <end position="230"/>
    </location>
</feature>
<proteinExistence type="inferred from homology"/>
<reference evidence="4" key="1">
    <citation type="journal article" date="2019" name="Int. J. Syst. Evol. Microbiol.">
        <title>The Global Catalogue of Microorganisms (GCM) 10K type strain sequencing project: providing services to taxonomists for standard genome sequencing and annotation.</title>
        <authorList>
            <consortium name="The Broad Institute Genomics Platform"/>
            <consortium name="The Broad Institute Genome Sequencing Center for Infectious Disease"/>
            <person name="Wu L."/>
            <person name="Ma J."/>
        </authorList>
    </citation>
    <scope>NUCLEOTIDE SEQUENCE [LARGE SCALE GENOMIC DNA]</scope>
    <source>
        <strain evidence="4">KCTC 19812</strain>
    </source>
</reference>
<protein>
    <recommendedName>
        <fullName evidence="5">TonB-dependent receptor plug domain-containing protein</fullName>
    </recommendedName>
</protein>
<evidence type="ECO:0000256" key="1">
    <source>
        <dbReference type="PROSITE-ProRule" id="PRU01360"/>
    </source>
</evidence>
<dbReference type="Gene3D" id="2.170.130.10">
    <property type="entry name" value="TonB-dependent receptor, plug domain"/>
    <property type="match status" value="1"/>
</dbReference>
<organism evidence="3 4">
    <name type="scientific">Shivajiella indica</name>
    <dbReference type="NCBI Taxonomy" id="872115"/>
    <lineage>
        <taxon>Bacteria</taxon>
        <taxon>Pseudomonadati</taxon>
        <taxon>Bacteroidota</taxon>
        <taxon>Cytophagia</taxon>
        <taxon>Cytophagales</taxon>
        <taxon>Cyclobacteriaceae</taxon>
        <taxon>Shivajiella</taxon>
    </lineage>
</organism>
<keyword evidence="1" id="KW-0813">Transport</keyword>
<keyword evidence="4" id="KW-1185">Reference proteome</keyword>
<accession>A0ABW5B1V1</accession>
<evidence type="ECO:0008006" key="5">
    <source>
        <dbReference type="Google" id="ProtNLM"/>
    </source>
</evidence>
<comment type="subcellular location">
    <subcellularLocation>
        <location evidence="1">Cell outer membrane</location>
        <topology evidence="1">Multi-pass membrane protein</topology>
    </subcellularLocation>
</comment>
<keyword evidence="1" id="KW-0812">Transmembrane</keyword>
<comment type="similarity">
    <text evidence="1">Belongs to the TonB-dependent receptor family.</text>
</comment>
<dbReference type="Proteomes" id="UP001597414">
    <property type="component" value="Unassembled WGS sequence"/>
</dbReference>
<dbReference type="EMBL" id="JBHUIV010000002">
    <property type="protein sequence ID" value="MFD2200047.1"/>
    <property type="molecule type" value="Genomic_DNA"/>
</dbReference>
<keyword evidence="1" id="KW-0998">Cell outer membrane</keyword>
<dbReference type="Gene3D" id="1.20.120.1490">
    <property type="match status" value="1"/>
</dbReference>
<feature type="signal peptide" evidence="2">
    <location>
        <begin position="1"/>
        <end position="18"/>
    </location>
</feature>
<dbReference type="RefSeq" id="WP_380799580.1">
    <property type="nucleotide sequence ID" value="NZ_JBHUIV010000002.1"/>
</dbReference>
<dbReference type="SUPFAM" id="SSF56935">
    <property type="entry name" value="Porins"/>
    <property type="match status" value="1"/>
</dbReference>
<sequence length="230" mass="25672">MKKLLTICLFLVLAQSYAQDIFKETLYSADLVMTNRESINLTDLQAERIKNIHSQNASDFRTLKWELDGANAKLKSILSAEKVDQSVANRQMDLVLSLENQLKKKQLNTMIAIKNELTESQKAELNILKYTPTSFTNFSEAIPGSSSDSDKGSKNIMSVVSSGNNQPIYIIKQGLKEKKVSNIDVNAVGPNMVNSITVLKGNSAWEMYGEEGKNGVVILELKKEANYKFE</sequence>
<name>A0ABW5B1V1_9BACT</name>
<dbReference type="PROSITE" id="PS52016">
    <property type="entry name" value="TONB_DEPENDENT_REC_3"/>
    <property type="match status" value="1"/>
</dbReference>